<dbReference type="EMBL" id="JBIRRB010000026">
    <property type="protein sequence ID" value="MFI0915507.1"/>
    <property type="molecule type" value="Genomic_DNA"/>
</dbReference>
<evidence type="ECO:0000256" key="1">
    <source>
        <dbReference type="SAM" id="MobiDB-lite"/>
    </source>
</evidence>
<dbReference type="Pfam" id="PF20248">
    <property type="entry name" value="DUF6603"/>
    <property type="match status" value="1"/>
</dbReference>
<protein>
    <submittedName>
        <fullName evidence="3">DUF6603 domain-containing protein</fullName>
    </submittedName>
</protein>
<feature type="region of interest" description="Disordered" evidence="1">
    <location>
        <begin position="828"/>
        <end position="886"/>
    </location>
</feature>
<accession>A0ABW7TGT2</accession>
<feature type="region of interest" description="Disordered" evidence="1">
    <location>
        <begin position="159"/>
        <end position="222"/>
    </location>
</feature>
<dbReference type="RefSeq" id="WP_397615069.1">
    <property type="nucleotide sequence ID" value="NZ_JBIRRB010000026.1"/>
</dbReference>
<dbReference type="InterPro" id="IPR046538">
    <property type="entry name" value="DUF6603"/>
</dbReference>
<keyword evidence="4" id="KW-1185">Reference proteome</keyword>
<gene>
    <name evidence="3" type="ORF">ACH4TF_34560</name>
</gene>
<evidence type="ECO:0000313" key="4">
    <source>
        <dbReference type="Proteomes" id="UP001611162"/>
    </source>
</evidence>
<evidence type="ECO:0000313" key="3">
    <source>
        <dbReference type="EMBL" id="MFI0915507.1"/>
    </source>
</evidence>
<dbReference type="Proteomes" id="UP001611162">
    <property type="component" value="Unassembled WGS sequence"/>
</dbReference>
<sequence>MTDGVWDQLPTEAVATLTSASLRLEFPSSGKAGLGLALTGTADGRQWQAGIASAHHAADGRMTLAVAGVAPAISLMALPVVGPKIPVNAAALSRLALVARSGTKAPGKDLVDRLQSLLNGAGGNALPQLDTALLAKRASVGAEVNMAGTPVRVWRALGSDGTREAGTPGTAAELLPEDTAGPDGEPSQPRAQGQWWGSAADGPSIPDAEDSGTGEATGTGRAVQAATWVDVRRALGPLQVHRVGVAYTTSPKRLWLLIDASLGAVGLVFDAVGLGMGVTLGRSLAVEGTLDGLGLSYTAGPVRVAGALVRETRPKPPLRLLVSGILVVTTPQIGFLAAGMYGEMTDGRVTVFVVGQVTGLQLPLGPVVVTGLLGGFGYNSCLAVPEKAAEVPRYPLVAGIGDEKAMPVTSGAAAVLKKLGSLVTPAGDHVWVAVGARFTVFKVVECSAVVAVQVAPGDVMVALLGVARARFPQNDNPYASLTLGLRAVYRLSTGELSVSGALDPGQSYLVSKDCKIQGEFAVCTWVPPSAHTGDFVITFGGYHPAYRPSPHYPKGLERVGVNWQPSSAVVVRGEAYAAVTPSMLQVGGMLRVEYSSSRVSAWLRAELHATVQWEPFRFEAFIGVTVGVEIRFMGTHHLELDVELTLWGPPTGGVAHLKLPVVPDVYVRFGGPRPTAVDALSWDAFRGKVLAGATLQAGVAGGLLQEQQPGEGGKNKTPQVALAQLALSVRTPAPCTHLQVRTGDGSHTTVAGTPTATVPIRPMNRTAVTAGCTLILKAATGAVISLARWGVAPQHGGLPVSAWGAPLGPSASPPVRPDTELLPGQVIGARLVPPPPTRTDPLIGPIPKTRLEAESGRSGRVPGPDNPSGSKPTDGSRGQVASTLATEKARRAREGLYARWTALGLAPGTAAMPPLDPLTGYVSRLWSTVTCDPMLVPTSGKD</sequence>
<name>A0ABW7TGT2_9ACTN</name>
<organism evidence="3 4">
    <name type="scientific">Streptomyces abikoensis</name>
    <dbReference type="NCBI Taxonomy" id="97398"/>
    <lineage>
        <taxon>Bacteria</taxon>
        <taxon>Bacillati</taxon>
        <taxon>Actinomycetota</taxon>
        <taxon>Actinomycetes</taxon>
        <taxon>Kitasatosporales</taxon>
        <taxon>Streptomycetaceae</taxon>
        <taxon>Streptomyces</taxon>
    </lineage>
</organism>
<reference evidence="3 4" key="1">
    <citation type="submission" date="2024-10" db="EMBL/GenBank/DDBJ databases">
        <title>The Natural Products Discovery Center: Release of the First 8490 Sequenced Strains for Exploring Actinobacteria Biosynthetic Diversity.</title>
        <authorList>
            <person name="Kalkreuter E."/>
            <person name="Kautsar S.A."/>
            <person name="Yang D."/>
            <person name="Bader C.D."/>
            <person name="Teijaro C.N."/>
            <person name="Fluegel L."/>
            <person name="Davis C.M."/>
            <person name="Simpson J.R."/>
            <person name="Lauterbach L."/>
            <person name="Steele A.D."/>
            <person name="Gui C."/>
            <person name="Meng S."/>
            <person name="Li G."/>
            <person name="Viehrig K."/>
            <person name="Ye F."/>
            <person name="Su P."/>
            <person name="Kiefer A.F."/>
            <person name="Nichols A."/>
            <person name="Cepeda A.J."/>
            <person name="Yan W."/>
            <person name="Fan B."/>
            <person name="Jiang Y."/>
            <person name="Adhikari A."/>
            <person name="Zheng C.-J."/>
            <person name="Schuster L."/>
            <person name="Cowan T.M."/>
            <person name="Smanski M.J."/>
            <person name="Chevrette M.G."/>
            <person name="De Carvalho L.P.S."/>
            <person name="Shen B."/>
        </authorList>
    </citation>
    <scope>NUCLEOTIDE SEQUENCE [LARGE SCALE GENOMIC DNA]</scope>
    <source>
        <strain evidence="3 4">NPDC020979</strain>
    </source>
</reference>
<feature type="domain" description="DUF6603" evidence="2">
    <location>
        <begin position="232"/>
        <end position="707"/>
    </location>
</feature>
<proteinExistence type="predicted"/>
<comment type="caution">
    <text evidence="3">The sequence shown here is derived from an EMBL/GenBank/DDBJ whole genome shotgun (WGS) entry which is preliminary data.</text>
</comment>
<evidence type="ECO:0000259" key="2">
    <source>
        <dbReference type="Pfam" id="PF20248"/>
    </source>
</evidence>